<keyword evidence="5" id="KW-0677">Repeat</keyword>
<feature type="compositionally biased region" description="Acidic residues" evidence="9">
    <location>
        <begin position="435"/>
        <end position="445"/>
    </location>
</feature>
<evidence type="ECO:0000256" key="9">
    <source>
        <dbReference type="SAM" id="MobiDB-lite"/>
    </source>
</evidence>
<dbReference type="Pfam" id="PF00400">
    <property type="entry name" value="WD40"/>
    <property type="match status" value="1"/>
</dbReference>
<dbReference type="GO" id="GO:0016491">
    <property type="term" value="F:oxidoreductase activity"/>
    <property type="evidence" value="ECO:0007669"/>
    <property type="project" value="InterPro"/>
</dbReference>
<dbReference type="CDD" id="cd03507">
    <property type="entry name" value="Delta12-FADS-like"/>
    <property type="match status" value="1"/>
</dbReference>
<evidence type="ECO:0000256" key="7">
    <source>
        <dbReference type="ARBA" id="ARBA00023235"/>
    </source>
</evidence>
<dbReference type="InterPro" id="IPR015943">
    <property type="entry name" value="WD40/YVTN_repeat-like_dom_sf"/>
</dbReference>
<dbReference type="PRINTS" id="PR00153">
    <property type="entry name" value="CSAPPISMRASE"/>
</dbReference>
<keyword evidence="13" id="KW-1185">Reference proteome</keyword>
<evidence type="ECO:0000256" key="6">
    <source>
        <dbReference type="ARBA" id="ARBA00023110"/>
    </source>
</evidence>
<feature type="transmembrane region" description="Helical" evidence="10">
    <location>
        <begin position="246"/>
        <end position="268"/>
    </location>
</feature>
<evidence type="ECO:0000256" key="5">
    <source>
        <dbReference type="ARBA" id="ARBA00022737"/>
    </source>
</evidence>
<evidence type="ECO:0000313" key="13">
    <source>
        <dbReference type="Proteomes" id="UP000613177"/>
    </source>
</evidence>
<dbReference type="Gene3D" id="2.130.10.10">
    <property type="entry name" value="YVTN repeat-like/Quinoprotein amine dehydrogenase"/>
    <property type="match status" value="1"/>
</dbReference>
<dbReference type="InterPro" id="IPR036322">
    <property type="entry name" value="WD40_repeat_dom_sf"/>
</dbReference>
<feature type="region of interest" description="Disordered" evidence="9">
    <location>
        <begin position="432"/>
        <end position="461"/>
    </location>
</feature>
<dbReference type="PROSITE" id="PS50072">
    <property type="entry name" value="CSA_PPIASE_2"/>
    <property type="match status" value="1"/>
</dbReference>
<keyword evidence="10" id="KW-1133">Transmembrane helix</keyword>
<evidence type="ECO:0000256" key="3">
    <source>
        <dbReference type="ARBA" id="ARBA00013194"/>
    </source>
</evidence>
<protein>
    <recommendedName>
        <fullName evidence="3">peptidylprolyl isomerase</fullName>
        <ecNumber evidence="3">5.2.1.8</ecNumber>
    </recommendedName>
</protein>
<dbReference type="PANTHER" id="PTHR32100">
    <property type="entry name" value="OMEGA-6 FATTY ACID DESATURASE, CHLOROPLASTIC"/>
    <property type="match status" value="1"/>
</dbReference>
<reference evidence="12" key="1">
    <citation type="submission" date="2021-01" db="EMBL/GenBank/DDBJ databases">
        <title>Metabolic potential, ecology and presence of endohyphal bacteria is reflected in genomic diversity of Mucoromycotina.</title>
        <authorList>
            <person name="Muszewska A."/>
            <person name="Okrasinska A."/>
            <person name="Steczkiewicz K."/>
            <person name="Drgas O."/>
            <person name="Orlowska M."/>
            <person name="Perlinska-Lenart U."/>
            <person name="Aleksandrzak-Piekarczyk T."/>
            <person name="Szatraj K."/>
            <person name="Zielenkiewicz U."/>
            <person name="Pilsyk S."/>
            <person name="Malc E."/>
            <person name="Mieczkowski P."/>
            <person name="Kruszewska J.S."/>
            <person name="Biernat P."/>
            <person name="Pawlowska J."/>
        </authorList>
    </citation>
    <scope>NUCLEOTIDE SEQUENCE</scope>
    <source>
        <strain evidence="12">WA0000018081</strain>
    </source>
</reference>
<dbReference type="SUPFAM" id="SSF50978">
    <property type="entry name" value="WD40 repeat-like"/>
    <property type="match status" value="1"/>
</dbReference>
<gene>
    <name evidence="12" type="ORF">INT48_000991</name>
</gene>
<dbReference type="EMBL" id="JAEPRE010000027">
    <property type="protein sequence ID" value="KAG2235765.1"/>
    <property type="molecule type" value="Genomic_DNA"/>
</dbReference>
<proteinExistence type="inferred from homology"/>
<keyword evidence="7" id="KW-0413">Isomerase</keyword>
<evidence type="ECO:0000256" key="10">
    <source>
        <dbReference type="SAM" id="Phobius"/>
    </source>
</evidence>
<dbReference type="GO" id="GO:0006457">
    <property type="term" value="P:protein folding"/>
    <property type="evidence" value="ECO:0007669"/>
    <property type="project" value="InterPro"/>
</dbReference>
<comment type="similarity">
    <text evidence="2">Belongs to the cyclophilin-type PPIase family.</text>
</comment>
<evidence type="ECO:0000256" key="1">
    <source>
        <dbReference type="ARBA" id="ARBA00000971"/>
    </source>
</evidence>
<keyword evidence="10" id="KW-0472">Membrane</keyword>
<dbReference type="InterPro" id="IPR005804">
    <property type="entry name" value="FA_desaturase_dom"/>
</dbReference>
<dbReference type="InterPro" id="IPR002130">
    <property type="entry name" value="Cyclophilin-type_PPIase_dom"/>
</dbReference>
<dbReference type="CDD" id="cd01927">
    <property type="entry name" value="cyclophilin_WD40"/>
    <property type="match status" value="1"/>
</dbReference>
<dbReference type="Proteomes" id="UP000613177">
    <property type="component" value="Unassembled WGS sequence"/>
</dbReference>
<dbReference type="EC" id="5.2.1.8" evidence="3"/>
<dbReference type="InterPro" id="IPR020892">
    <property type="entry name" value="Cyclophilin-type_PPIase_CS"/>
</dbReference>
<dbReference type="GO" id="GO:0003755">
    <property type="term" value="F:peptidyl-prolyl cis-trans isomerase activity"/>
    <property type="evidence" value="ECO:0007669"/>
    <property type="project" value="UniProtKB-KW"/>
</dbReference>
<dbReference type="PROSITE" id="PS00170">
    <property type="entry name" value="CSA_PPIASE_1"/>
    <property type="match status" value="1"/>
</dbReference>
<sequence>MVVNRSSKSEVLTSQTLDILAKEKSEYSNIAEAIERNWEIPDINFKELYDAIPPHCFVRDTFRSFSYLAHDICWITVCGLSTNLFDKIPYHPVRVIAWPIYWMCQGTFFFGLWGLAHECGHLAFSPSKLISHSVGFVIHSALLTPYHSWRYSHTKHHKGLGDMAKDPSNVPLTRSNVGLPPREKDPQADGPHDMLEEMPIVTLFNLTMKLLFGWPIHLLTYGHHQKYDGWTSYFNPYCDVFPESQFWAVVGSNLGVCTMITALGAVTYKYGGMFLLKHYILPYFVLNMWILTVTYLQHTNANVPHYRNKVWNFQRGAALTVDRSYGTILNHFTHHLGDTHVAHHFFSRMPHYNCEEATVHLKKALGKYYLKDDTPTLIALWKTARSCRFVEDEGDSKLFEQPFMFQRRQESSLTKLYIMSDDELLNKKRSLEENPVTEEESDDDIGPVLPPPTGEDPPKKKKRTLAYEKLYLEHLPNADMYEKSYMHRDILNQVAVTKNDFVITTSVDGHLKFWKKTASGIEFVKHYKSHLSGIVDIALSADNELLATISDDMSLKVYDITNFDMINMIKLKFKPKAVCWIHQKGQAQALVAVSETDNSNIHIYDGRSDGKPLHTLPTMHSKPVHLIRFNARFNTVVSVDALGMIEYWSPEEPFELPQNVEFELKSQTDLYEFRKKKSVPTCLNFSLDGLSFVTMSFPDRQVRLFRFLTGKMYREYDESLHVISEMQQAGTALIKLDDMEFGRRLAVEKELEKSNQAKYVNAVFDETGNFVIYGALLGIKVINVHTNKVARIIGKSESNRFVNVSLYQGAPKKKGVYTLAMAASDNTALRESQELDPTLFCTAFNKNRFYMMTRREPFDHGQKGDRDVFNEKPSREEQTVAATQERKQVLGTSAIIRTTSGDIHMRLFPDAAPKAVENFVTHSKNGYYDNLIFHRVIKGFMVQTGCPFGDGTGGESIWGDDFEDEFSREVRHDRPYTVSMANAGPGTNGSQFFITVAPAPWLDNKHSVFGRVTAGMDVVHIIESAKVDKTNKPFDDIKIINIEIR</sequence>
<dbReference type="SUPFAM" id="SSF50891">
    <property type="entry name" value="Cyclophilin-like"/>
    <property type="match status" value="1"/>
</dbReference>
<dbReference type="Gene3D" id="2.40.100.10">
    <property type="entry name" value="Cyclophilin-like"/>
    <property type="match status" value="1"/>
</dbReference>
<feature type="transmembrane region" description="Helical" evidence="10">
    <location>
        <begin position="280"/>
        <end position="298"/>
    </location>
</feature>
<name>A0A8H7SSY4_9FUNG</name>
<keyword evidence="4 8" id="KW-0853">WD repeat</keyword>
<dbReference type="GO" id="GO:0005634">
    <property type="term" value="C:nucleus"/>
    <property type="evidence" value="ECO:0007669"/>
    <property type="project" value="UniProtKB-ARBA"/>
</dbReference>
<keyword evidence="10" id="KW-0812">Transmembrane</keyword>
<dbReference type="Pfam" id="PF00487">
    <property type="entry name" value="FA_desaturase"/>
    <property type="match status" value="1"/>
</dbReference>
<dbReference type="AlphaFoldDB" id="A0A8H7SSY4"/>
<feature type="repeat" description="WD" evidence="8">
    <location>
        <begin position="527"/>
        <end position="568"/>
    </location>
</feature>
<comment type="catalytic activity">
    <reaction evidence="1">
        <text>[protein]-peptidylproline (omega=180) = [protein]-peptidylproline (omega=0)</text>
        <dbReference type="Rhea" id="RHEA:16237"/>
        <dbReference type="Rhea" id="RHEA-COMP:10747"/>
        <dbReference type="Rhea" id="RHEA-COMP:10748"/>
        <dbReference type="ChEBI" id="CHEBI:83833"/>
        <dbReference type="ChEBI" id="CHEBI:83834"/>
        <dbReference type="EC" id="5.2.1.8"/>
    </reaction>
</comment>
<dbReference type="FunFam" id="2.40.100.10:FF:000003">
    <property type="entry name" value="Peptidylprolyl isomerase domain and WD repeat-containing 1"/>
    <property type="match status" value="1"/>
</dbReference>
<dbReference type="InterPro" id="IPR012171">
    <property type="entry name" value="Fatty_acid_desaturase"/>
</dbReference>
<evidence type="ECO:0000256" key="4">
    <source>
        <dbReference type="ARBA" id="ARBA00022574"/>
    </source>
</evidence>
<dbReference type="PROSITE" id="PS50082">
    <property type="entry name" value="WD_REPEATS_2"/>
    <property type="match status" value="1"/>
</dbReference>
<evidence type="ECO:0000259" key="11">
    <source>
        <dbReference type="PROSITE" id="PS50072"/>
    </source>
</evidence>
<dbReference type="GO" id="GO:0006629">
    <property type="term" value="P:lipid metabolic process"/>
    <property type="evidence" value="ECO:0007669"/>
    <property type="project" value="InterPro"/>
</dbReference>
<feature type="domain" description="PPIase cyclophilin-type" evidence="11">
    <location>
        <begin position="901"/>
        <end position="1044"/>
    </location>
</feature>
<evidence type="ECO:0000256" key="2">
    <source>
        <dbReference type="ARBA" id="ARBA00007365"/>
    </source>
</evidence>
<dbReference type="InterPro" id="IPR029000">
    <property type="entry name" value="Cyclophilin-like_dom_sf"/>
</dbReference>
<organism evidence="12 13">
    <name type="scientific">Thamnidium elegans</name>
    <dbReference type="NCBI Taxonomy" id="101142"/>
    <lineage>
        <taxon>Eukaryota</taxon>
        <taxon>Fungi</taxon>
        <taxon>Fungi incertae sedis</taxon>
        <taxon>Mucoromycota</taxon>
        <taxon>Mucoromycotina</taxon>
        <taxon>Mucoromycetes</taxon>
        <taxon>Mucorales</taxon>
        <taxon>Mucorineae</taxon>
        <taxon>Mucoraceae</taxon>
        <taxon>Thamnidium</taxon>
    </lineage>
</organism>
<keyword evidence="6" id="KW-0697">Rotamase</keyword>
<evidence type="ECO:0000313" key="12">
    <source>
        <dbReference type="EMBL" id="KAG2235765.1"/>
    </source>
</evidence>
<dbReference type="Pfam" id="PF00160">
    <property type="entry name" value="Pro_isomerase"/>
    <property type="match status" value="1"/>
</dbReference>
<dbReference type="SMART" id="SM00320">
    <property type="entry name" value="WD40"/>
    <property type="match status" value="4"/>
</dbReference>
<accession>A0A8H7SSY4</accession>
<comment type="caution">
    <text evidence="12">The sequence shown here is derived from an EMBL/GenBank/DDBJ whole genome shotgun (WGS) entry which is preliminary data.</text>
</comment>
<dbReference type="InterPro" id="IPR001680">
    <property type="entry name" value="WD40_rpt"/>
</dbReference>
<dbReference type="FunFam" id="2.130.10.10:FF:000450">
    <property type="entry name" value="Peptidylprolyl isomerase domain and WD-repeat protein 1"/>
    <property type="match status" value="1"/>
</dbReference>
<evidence type="ECO:0000256" key="8">
    <source>
        <dbReference type="PROSITE-ProRule" id="PRU00221"/>
    </source>
</evidence>